<reference evidence="2" key="2">
    <citation type="journal article" date="2021" name="Genome Biol. Evol.">
        <title>Developing a high-quality reference genome for a parasitic bivalve with doubly uniparental inheritance (Bivalvia: Unionida).</title>
        <authorList>
            <person name="Smith C.H."/>
        </authorList>
    </citation>
    <scope>NUCLEOTIDE SEQUENCE</scope>
    <source>
        <strain evidence="2">CHS0354</strain>
        <tissue evidence="2">Mantle</tissue>
    </source>
</reference>
<dbReference type="EMBL" id="JAEAOA010002253">
    <property type="protein sequence ID" value="KAK3596776.1"/>
    <property type="molecule type" value="Genomic_DNA"/>
</dbReference>
<dbReference type="SMART" id="SM00114">
    <property type="entry name" value="CARD"/>
    <property type="match status" value="1"/>
</dbReference>
<evidence type="ECO:0000313" key="2">
    <source>
        <dbReference type="EMBL" id="KAK3596776.1"/>
    </source>
</evidence>
<reference evidence="2" key="1">
    <citation type="journal article" date="2021" name="Genome Biol. Evol.">
        <title>A High-Quality Reference Genome for a Parasitic Bivalve with Doubly Uniparental Inheritance (Bivalvia: Unionida).</title>
        <authorList>
            <person name="Smith C.H."/>
        </authorList>
    </citation>
    <scope>NUCLEOTIDE SEQUENCE</scope>
    <source>
        <strain evidence="2">CHS0354</strain>
    </source>
</reference>
<dbReference type="InterPro" id="IPR037939">
    <property type="entry name" value="CRADD"/>
</dbReference>
<dbReference type="InterPro" id="IPR001315">
    <property type="entry name" value="CARD"/>
</dbReference>
<protein>
    <recommendedName>
        <fullName evidence="1">CARD domain-containing protein</fullName>
    </recommendedName>
</protein>
<gene>
    <name evidence="2" type="ORF">CHS0354_038777</name>
</gene>
<dbReference type="PANTHER" id="PTHR15034:SF5">
    <property type="entry name" value="DEATH DOMAIN-CONTAINING PROTEIN CRADD"/>
    <property type="match status" value="1"/>
</dbReference>
<accession>A0AAE0W0C0</accession>
<dbReference type="GO" id="GO:0002020">
    <property type="term" value="F:protease binding"/>
    <property type="evidence" value="ECO:0007669"/>
    <property type="project" value="InterPro"/>
</dbReference>
<evidence type="ECO:0000313" key="3">
    <source>
        <dbReference type="Proteomes" id="UP001195483"/>
    </source>
</evidence>
<keyword evidence="3" id="KW-1185">Reference proteome</keyword>
<dbReference type="Pfam" id="PF00619">
    <property type="entry name" value="CARD"/>
    <property type="match status" value="1"/>
</dbReference>
<name>A0AAE0W0C0_9BIVA</name>
<comment type="caution">
    <text evidence="2">The sequence shown here is derived from an EMBL/GenBank/DDBJ whole genome shotgun (WGS) entry which is preliminary data.</text>
</comment>
<dbReference type="PROSITE" id="PS50209">
    <property type="entry name" value="CARD"/>
    <property type="match status" value="1"/>
</dbReference>
<dbReference type="InterPro" id="IPR011029">
    <property type="entry name" value="DEATH-like_dom_sf"/>
</dbReference>
<dbReference type="AlphaFoldDB" id="A0AAE0W0C0"/>
<dbReference type="Gene3D" id="1.10.533.10">
    <property type="entry name" value="Death Domain, Fas"/>
    <property type="match status" value="1"/>
</dbReference>
<organism evidence="2 3">
    <name type="scientific">Potamilus streckersoni</name>
    <dbReference type="NCBI Taxonomy" id="2493646"/>
    <lineage>
        <taxon>Eukaryota</taxon>
        <taxon>Metazoa</taxon>
        <taxon>Spiralia</taxon>
        <taxon>Lophotrochozoa</taxon>
        <taxon>Mollusca</taxon>
        <taxon>Bivalvia</taxon>
        <taxon>Autobranchia</taxon>
        <taxon>Heteroconchia</taxon>
        <taxon>Palaeoheterodonta</taxon>
        <taxon>Unionida</taxon>
        <taxon>Unionoidea</taxon>
        <taxon>Unionidae</taxon>
        <taxon>Ambleminae</taxon>
        <taxon>Lampsilini</taxon>
        <taxon>Potamilus</taxon>
    </lineage>
</organism>
<feature type="domain" description="CARD" evidence="1">
    <location>
        <begin position="34"/>
        <end position="123"/>
    </location>
</feature>
<proteinExistence type="predicted"/>
<reference evidence="2" key="3">
    <citation type="submission" date="2023-05" db="EMBL/GenBank/DDBJ databases">
        <authorList>
            <person name="Smith C.H."/>
        </authorList>
    </citation>
    <scope>NUCLEOTIDE SEQUENCE</scope>
    <source>
        <strain evidence="2">CHS0354</strain>
        <tissue evidence="2">Mantle</tissue>
    </source>
</reference>
<dbReference type="GO" id="GO:0070513">
    <property type="term" value="F:death domain binding"/>
    <property type="evidence" value="ECO:0007669"/>
    <property type="project" value="InterPro"/>
</dbReference>
<dbReference type="PANTHER" id="PTHR15034">
    <property type="entry name" value="DEATH DOMAIN-CONTAINING PROTEIN CRADD"/>
    <property type="match status" value="1"/>
</dbReference>
<dbReference type="GO" id="GO:0042981">
    <property type="term" value="P:regulation of apoptotic process"/>
    <property type="evidence" value="ECO:0007669"/>
    <property type="project" value="InterPro"/>
</dbReference>
<evidence type="ECO:0000259" key="1">
    <source>
        <dbReference type="PROSITE" id="PS50209"/>
    </source>
</evidence>
<dbReference type="Proteomes" id="UP001195483">
    <property type="component" value="Unassembled WGS sequence"/>
</dbReference>
<dbReference type="SUPFAM" id="SSF47986">
    <property type="entry name" value="DEATH domain"/>
    <property type="match status" value="1"/>
</dbReference>
<dbReference type="CDD" id="cd01671">
    <property type="entry name" value="CARD"/>
    <property type="match status" value="1"/>
</dbReference>
<sequence>MQFDDCKYDHHIVINIAVTVVPAESHPSKEGEVMDTEDKKSLCTRRVALVEDLEPQKVLGYLIEDGILTENDVELISNGKTRKERCHLLLSMLPKRGPSAYGSFQRALRATNMYPHLDTLLRTNRQHYTKTSVGISCLQGATGVEAADYEDDVVETAGNIQKVESIMVMTARCHKDHGESHVKNVEKGRYVCYKCKPFVPRYGKKSQVS</sequence>